<gene>
    <name evidence="1" type="ORF">LCGC14_0990340</name>
</gene>
<accession>A0A0F9QPD1</accession>
<organism evidence="1">
    <name type="scientific">marine sediment metagenome</name>
    <dbReference type="NCBI Taxonomy" id="412755"/>
    <lineage>
        <taxon>unclassified sequences</taxon>
        <taxon>metagenomes</taxon>
        <taxon>ecological metagenomes</taxon>
    </lineage>
</organism>
<dbReference type="PROSITE" id="PS51257">
    <property type="entry name" value="PROKAR_LIPOPROTEIN"/>
    <property type="match status" value="1"/>
</dbReference>
<proteinExistence type="predicted"/>
<name>A0A0F9QPD1_9ZZZZ</name>
<comment type="caution">
    <text evidence="1">The sequence shown here is derived from an EMBL/GenBank/DDBJ whole genome shotgun (WGS) entry which is preliminary data.</text>
</comment>
<evidence type="ECO:0000313" key="1">
    <source>
        <dbReference type="EMBL" id="KKN15006.1"/>
    </source>
</evidence>
<sequence length="235" mass="26138">MKRWLILILIFLVACGPAVVENSTPTREMLPTEVPVCEACEGRDCLLVNSCLLGDNSFTVEGKVIVTPDEWGFWFDYSSPYQTQMNYTDISRDGKGFRIDLTYFQGYAGLRIPLIELEPANCYVLRATSTTDIIGDAYDEAGNISVVARSRVDGVDKILGVHPVVRDYGTPDMTMGGEREYLWPIYVNASLVARLDVGVRVIWATPKHGSFMRFNSITLETTNDYQLCSGIPALG</sequence>
<protein>
    <submittedName>
        <fullName evidence="1">Uncharacterized protein</fullName>
    </submittedName>
</protein>
<reference evidence="1" key="1">
    <citation type="journal article" date="2015" name="Nature">
        <title>Complex archaea that bridge the gap between prokaryotes and eukaryotes.</title>
        <authorList>
            <person name="Spang A."/>
            <person name="Saw J.H."/>
            <person name="Jorgensen S.L."/>
            <person name="Zaremba-Niedzwiedzka K."/>
            <person name="Martijn J."/>
            <person name="Lind A.E."/>
            <person name="van Eijk R."/>
            <person name="Schleper C."/>
            <person name="Guy L."/>
            <person name="Ettema T.J."/>
        </authorList>
    </citation>
    <scope>NUCLEOTIDE SEQUENCE</scope>
</reference>
<dbReference type="EMBL" id="LAZR01003756">
    <property type="protein sequence ID" value="KKN15006.1"/>
    <property type="molecule type" value="Genomic_DNA"/>
</dbReference>
<dbReference type="AlphaFoldDB" id="A0A0F9QPD1"/>